<gene>
    <name evidence="2" type="ORF">H9703_07715</name>
</gene>
<evidence type="ECO:0000313" key="2">
    <source>
        <dbReference type="EMBL" id="HJC45998.1"/>
    </source>
</evidence>
<evidence type="ECO:0000259" key="1">
    <source>
        <dbReference type="Pfam" id="PF04480"/>
    </source>
</evidence>
<dbReference type="InterPro" id="IPR007569">
    <property type="entry name" value="DUF559"/>
</dbReference>
<reference evidence="2" key="2">
    <citation type="submission" date="2021-04" db="EMBL/GenBank/DDBJ databases">
        <authorList>
            <person name="Gilroy R."/>
        </authorList>
    </citation>
    <scope>NUCLEOTIDE SEQUENCE</scope>
    <source>
        <strain evidence="2">ChiSjej5B23-2810</strain>
    </source>
</reference>
<protein>
    <submittedName>
        <fullName evidence="2">DUF559 domain-containing protein</fullName>
    </submittedName>
</protein>
<dbReference type="Gene3D" id="3.40.960.10">
    <property type="entry name" value="VSR Endonuclease"/>
    <property type="match status" value="1"/>
</dbReference>
<name>A0A9D2PAD7_9FIRM</name>
<comment type="caution">
    <text evidence="2">The sequence shown here is derived from an EMBL/GenBank/DDBJ whole genome shotgun (WGS) entry which is preliminary data.</text>
</comment>
<organism evidence="2 3">
    <name type="scientific">Candidatus Faecalibacterium faecigallinarum</name>
    <dbReference type="NCBI Taxonomy" id="2838577"/>
    <lineage>
        <taxon>Bacteria</taxon>
        <taxon>Bacillati</taxon>
        <taxon>Bacillota</taxon>
        <taxon>Clostridia</taxon>
        <taxon>Eubacteriales</taxon>
        <taxon>Oscillospiraceae</taxon>
        <taxon>Faecalibacterium</taxon>
    </lineage>
</organism>
<dbReference type="AlphaFoldDB" id="A0A9D2PAD7"/>
<evidence type="ECO:0000313" key="3">
    <source>
        <dbReference type="Proteomes" id="UP000823906"/>
    </source>
</evidence>
<dbReference type="PANTHER" id="PTHR38590">
    <property type="entry name" value="BLL0828 PROTEIN"/>
    <property type="match status" value="1"/>
</dbReference>
<dbReference type="Pfam" id="PF04480">
    <property type="entry name" value="DUF559"/>
    <property type="match status" value="1"/>
</dbReference>
<dbReference type="EMBL" id="DWWN01000051">
    <property type="protein sequence ID" value="HJC45998.1"/>
    <property type="molecule type" value="Genomic_DNA"/>
</dbReference>
<accession>A0A9D2PAD7</accession>
<dbReference type="PANTHER" id="PTHR38590:SF1">
    <property type="entry name" value="BLL0828 PROTEIN"/>
    <property type="match status" value="1"/>
</dbReference>
<dbReference type="SUPFAM" id="SSF52980">
    <property type="entry name" value="Restriction endonuclease-like"/>
    <property type="match status" value="1"/>
</dbReference>
<dbReference type="Proteomes" id="UP000823906">
    <property type="component" value="Unassembled WGS sequence"/>
</dbReference>
<proteinExistence type="predicted"/>
<dbReference type="InterPro" id="IPR011335">
    <property type="entry name" value="Restrct_endonuc-II-like"/>
</dbReference>
<sequence length="118" mass="14276">MSYTKKNKLLPYARQLRREMTPQEKKLWYRFLRDYPVKFYKQRIIEHCIVDFYCYAAKLVLEIDGKQHYQEEGLASDAERTAMLEKHGLKVLRFANAEVDAHFDDVCQRISEEVERRK</sequence>
<dbReference type="InterPro" id="IPR047216">
    <property type="entry name" value="Endonuclease_DUF559_bact"/>
</dbReference>
<dbReference type="CDD" id="cd01038">
    <property type="entry name" value="Endonuclease_DUF559"/>
    <property type="match status" value="1"/>
</dbReference>
<feature type="domain" description="DUF559" evidence="1">
    <location>
        <begin position="10"/>
        <end position="114"/>
    </location>
</feature>
<reference evidence="2" key="1">
    <citation type="journal article" date="2021" name="PeerJ">
        <title>Extensive microbial diversity within the chicken gut microbiome revealed by metagenomics and culture.</title>
        <authorList>
            <person name="Gilroy R."/>
            <person name="Ravi A."/>
            <person name="Getino M."/>
            <person name="Pursley I."/>
            <person name="Horton D.L."/>
            <person name="Alikhan N.F."/>
            <person name="Baker D."/>
            <person name="Gharbi K."/>
            <person name="Hall N."/>
            <person name="Watson M."/>
            <person name="Adriaenssens E.M."/>
            <person name="Foster-Nyarko E."/>
            <person name="Jarju S."/>
            <person name="Secka A."/>
            <person name="Antonio M."/>
            <person name="Oren A."/>
            <person name="Chaudhuri R.R."/>
            <person name="La Ragione R."/>
            <person name="Hildebrand F."/>
            <person name="Pallen M.J."/>
        </authorList>
    </citation>
    <scope>NUCLEOTIDE SEQUENCE</scope>
    <source>
        <strain evidence="2">ChiSjej5B23-2810</strain>
    </source>
</reference>